<keyword evidence="1" id="KW-0472">Membrane</keyword>
<feature type="transmembrane region" description="Helical" evidence="1">
    <location>
        <begin position="21"/>
        <end position="43"/>
    </location>
</feature>
<organism evidence="4 6">
    <name type="scientific">Legionella quateirensis</name>
    <dbReference type="NCBI Taxonomy" id="45072"/>
    <lineage>
        <taxon>Bacteria</taxon>
        <taxon>Pseudomonadati</taxon>
        <taxon>Pseudomonadota</taxon>
        <taxon>Gammaproteobacteria</taxon>
        <taxon>Legionellales</taxon>
        <taxon>Legionellaceae</taxon>
        <taxon>Legionella</taxon>
    </lineage>
</organism>
<evidence type="ECO:0000313" key="5">
    <source>
        <dbReference type="Proteomes" id="UP000054639"/>
    </source>
</evidence>
<evidence type="ECO:0000256" key="1">
    <source>
        <dbReference type="SAM" id="Phobius"/>
    </source>
</evidence>
<keyword evidence="1" id="KW-1133">Transmembrane helix</keyword>
<gene>
    <name evidence="3" type="ORF">Lqua_1245</name>
    <name evidence="4" type="ORF">NCTC12376_01549</name>
</gene>
<feature type="transmembrane region" description="Helical" evidence="1">
    <location>
        <begin position="128"/>
        <end position="149"/>
    </location>
</feature>
<dbReference type="STRING" id="45072.Lqua_1245"/>
<keyword evidence="1" id="KW-0812">Transmembrane</keyword>
<protein>
    <recommendedName>
        <fullName evidence="2">Sphingomyelin synthase-like domain-containing protein</fullName>
    </recommendedName>
</protein>
<evidence type="ECO:0000313" key="3">
    <source>
        <dbReference type="EMBL" id="KTD51018.1"/>
    </source>
</evidence>
<sequence>MKNVAISYGSLFQERRYVQGLVSGFCVLILSFIVANFAGTYATEVAGNSVNDLILSNLNVRDVTFIHVYASMLFWFIFSFYLLLRPETLPFVTKTAALFILVRSVFISLTHLGAPANNLTIPDNFTNFFLFNGDLFFSGHVGGPFLLLLMFWSNTLIRYICGSASLFFSYTVLVGHIHYSIDVFAAPFITYGIYQLSRYFFARDYDFFEKNHIAYQ</sequence>
<evidence type="ECO:0000313" key="6">
    <source>
        <dbReference type="Proteomes" id="UP000254230"/>
    </source>
</evidence>
<feature type="transmembrane region" description="Helical" evidence="1">
    <location>
        <begin position="183"/>
        <end position="201"/>
    </location>
</feature>
<reference evidence="3 5" key="1">
    <citation type="submission" date="2015-11" db="EMBL/GenBank/DDBJ databases">
        <title>Genomic analysis of 38 Legionella species identifies large and diverse effector repertoires.</title>
        <authorList>
            <person name="Burstein D."/>
            <person name="Amaro F."/>
            <person name="Zusman T."/>
            <person name="Lifshitz Z."/>
            <person name="Cohen O."/>
            <person name="Gilbert J.A."/>
            <person name="Pupko T."/>
            <person name="Shuman H.A."/>
            <person name="Segal G."/>
        </authorList>
    </citation>
    <scope>NUCLEOTIDE SEQUENCE [LARGE SCALE GENOMIC DNA]</scope>
    <source>
        <strain evidence="3 5">ATCC 49507</strain>
    </source>
</reference>
<accession>A0A378KTR5</accession>
<feature type="domain" description="Sphingomyelin synthase-like" evidence="2">
    <location>
        <begin position="133"/>
        <end position="196"/>
    </location>
</feature>
<dbReference type="AlphaFoldDB" id="A0A378KTR5"/>
<dbReference type="RefSeq" id="WP_058473419.1">
    <property type="nucleotide sequence ID" value="NZ_CAAAIL010000005.1"/>
</dbReference>
<feature type="transmembrane region" description="Helical" evidence="1">
    <location>
        <begin position="156"/>
        <end position="177"/>
    </location>
</feature>
<dbReference type="Pfam" id="PF14360">
    <property type="entry name" value="PAP2_C"/>
    <property type="match status" value="1"/>
</dbReference>
<evidence type="ECO:0000259" key="2">
    <source>
        <dbReference type="Pfam" id="PF14360"/>
    </source>
</evidence>
<reference evidence="4 6" key="2">
    <citation type="submission" date="2018-06" db="EMBL/GenBank/DDBJ databases">
        <authorList>
            <consortium name="Pathogen Informatics"/>
            <person name="Doyle S."/>
        </authorList>
    </citation>
    <scope>NUCLEOTIDE SEQUENCE [LARGE SCALE GENOMIC DNA]</scope>
    <source>
        <strain evidence="4 6">NCTC12376</strain>
    </source>
</reference>
<dbReference type="Proteomes" id="UP000254230">
    <property type="component" value="Unassembled WGS sequence"/>
</dbReference>
<dbReference type="OrthoDB" id="792641at2"/>
<proteinExistence type="predicted"/>
<dbReference type="InterPro" id="IPR025749">
    <property type="entry name" value="Sphingomyelin_synth-like_dom"/>
</dbReference>
<feature type="transmembrane region" description="Helical" evidence="1">
    <location>
        <begin position="96"/>
        <end position="116"/>
    </location>
</feature>
<dbReference type="Proteomes" id="UP000054639">
    <property type="component" value="Unassembled WGS sequence"/>
</dbReference>
<name>A0A378KTR5_9GAMM</name>
<keyword evidence="5" id="KW-1185">Reference proteome</keyword>
<feature type="transmembrane region" description="Helical" evidence="1">
    <location>
        <begin position="63"/>
        <end position="84"/>
    </location>
</feature>
<evidence type="ECO:0000313" key="4">
    <source>
        <dbReference type="EMBL" id="STY17736.1"/>
    </source>
</evidence>
<dbReference type="EMBL" id="UGOW01000001">
    <property type="protein sequence ID" value="STY17736.1"/>
    <property type="molecule type" value="Genomic_DNA"/>
</dbReference>
<dbReference type="EMBL" id="LNYR01000012">
    <property type="protein sequence ID" value="KTD51018.1"/>
    <property type="molecule type" value="Genomic_DNA"/>
</dbReference>